<evidence type="ECO:0000256" key="4">
    <source>
        <dbReference type="ARBA" id="ARBA00022989"/>
    </source>
</evidence>
<keyword evidence="5" id="KW-0131">Cell cycle</keyword>
<dbReference type="InterPro" id="IPR050487">
    <property type="entry name" value="FtsQ_DivIB"/>
</dbReference>
<keyword evidence="3 7" id="KW-0812">Transmembrane</keyword>
<protein>
    <submittedName>
        <fullName evidence="9">FtsQ-type POTRA domain-containing protein</fullName>
    </submittedName>
</protein>
<organism evidence="9 10">
    <name type="scientific">Cyanobium gracile UHCC 0281</name>
    <dbReference type="NCBI Taxonomy" id="3110309"/>
    <lineage>
        <taxon>Bacteria</taxon>
        <taxon>Bacillati</taxon>
        <taxon>Cyanobacteriota</taxon>
        <taxon>Cyanophyceae</taxon>
        <taxon>Synechococcales</taxon>
        <taxon>Prochlorococcaceae</taxon>
        <taxon>Cyanobium</taxon>
    </lineage>
</organism>
<evidence type="ECO:0000256" key="3">
    <source>
        <dbReference type="ARBA" id="ARBA00022692"/>
    </source>
</evidence>
<evidence type="ECO:0000256" key="1">
    <source>
        <dbReference type="ARBA" id="ARBA00022475"/>
    </source>
</evidence>
<evidence type="ECO:0000256" key="6">
    <source>
        <dbReference type="SAM" id="MobiDB-lite"/>
    </source>
</evidence>
<feature type="domain" description="POTRA" evidence="8">
    <location>
        <begin position="62"/>
        <end position="128"/>
    </location>
</feature>
<keyword evidence="7" id="KW-0472">Membrane</keyword>
<accession>A0ABU5SZ11</accession>
<keyword evidence="10" id="KW-1185">Reference proteome</keyword>
<proteinExistence type="predicted"/>
<dbReference type="EMBL" id="JAYGHY010000059">
    <property type="protein sequence ID" value="MEA5443643.1"/>
    <property type="molecule type" value="Genomic_DNA"/>
</dbReference>
<gene>
    <name evidence="9" type="ORF">VB739_13870</name>
</gene>
<evidence type="ECO:0000256" key="7">
    <source>
        <dbReference type="SAM" id="Phobius"/>
    </source>
</evidence>
<dbReference type="PANTHER" id="PTHR37820:SF1">
    <property type="entry name" value="CELL DIVISION PROTEIN FTSQ"/>
    <property type="match status" value="1"/>
</dbReference>
<feature type="region of interest" description="Disordered" evidence="6">
    <location>
        <begin position="242"/>
        <end position="293"/>
    </location>
</feature>
<keyword evidence="4 7" id="KW-1133">Transmembrane helix</keyword>
<dbReference type="Pfam" id="PF08478">
    <property type="entry name" value="POTRA_1"/>
    <property type="match status" value="1"/>
</dbReference>
<dbReference type="InterPro" id="IPR013685">
    <property type="entry name" value="POTRA_FtsQ_type"/>
</dbReference>
<keyword evidence="2" id="KW-0132">Cell division</keyword>
<dbReference type="Proteomes" id="UP001302329">
    <property type="component" value="Unassembled WGS sequence"/>
</dbReference>
<feature type="transmembrane region" description="Helical" evidence="7">
    <location>
        <begin position="33"/>
        <end position="52"/>
    </location>
</feature>
<evidence type="ECO:0000313" key="10">
    <source>
        <dbReference type="Proteomes" id="UP001302329"/>
    </source>
</evidence>
<evidence type="ECO:0000313" key="9">
    <source>
        <dbReference type="EMBL" id="MEA5443643.1"/>
    </source>
</evidence>
<evidence type="ECO:0000256" key="5">
    <source>
        <dbReference type="ARBA" id="ARBA00023306"/>
    </source>
</evidence>
<sequence>MKQAPPAPGAPLPPGVLRRKELRRQRRSERLRLLWRILVFSAVSAGLGYLLLRQGWTLREPAQVEVMGSAVVSRDQVITAAGLRFPQPLMALQPRQVASDLMGALPVEQVKVSRLMLPPRLRVELKDREAVARAERRTDRGPEMGFVDGLGNWISLRQHMGVRSQGDLSLLVVGWNARHRAVLARVLKEREVLGPGLKEIRFEPDGSLWLSTTQLGQVRLGPPDARLPRRLEVVAHLSRTLPASMKGAPPQLIDLSDPEQPELSLGTRGGSAAPPPPPKPSPAPPRPAPAGTQ</sequence>
<evidence type="ECO:0000256" key="2">
    <source>
        <dbReference type="ARBA" id="ARBA00022618"/>
    </source>
</evidence>
<feature type="compositionally biased region" description="Pro residues" evidence="6">
    <location>
        <begin position="273"/>
        <end position="293"/>
    </location>
</feature>
<dbReference type="RefSeq" id="WP_323357623.1">
    <property type="nucleotide sequence ID" value="NZ_JAYGHY010000059.1"/>
</dbReference>
<comment type="caution">
    <text evidence="9">The sequence shown here is derived from an EMBL/GenBank/DDBJ whole genome shotgun (WGS) entry which is preliminary data.</text>
</comment>
<reference evidence="9 10" key="1">
    <citation type="submission" date="2023-12" db="EMBL/GenBank/DDBJ databases">
        <title>Baltic Sea Cyanobacteria.</title>
        <authorList>
            <person name="Delbaje E."/>
            <person name="Fewer D.P."/>
            <person name="Shishido T.K."/>
        </authorList>
    </citation>
    <scope>NUCLEOTIDE SEQUENCE [LARGE SCALE GENOMIC DNA]</scope>
    <source>
        <strain evidence="9 10">UHCC 0281</strain>
    </source>
</reference>
<name>A0ABU5SZ11_9CYAN</name>
<evidence type="ECO:0000259" key="8">
    <source>
        <dbReference type="Pfam" id="PF08478"/>
    </source>
</evidence>
<dbReference type="PANTHER" id="PTHR37820">
    <property type="entry name" value="CELL DIVISION PROTEIN DIVIB"/>
    <property type="match status" value="1"/>
</dbReference>
<keyword evidence="1" id="KW-1003">Cell membrane</keyword>